<feature type="short sequence motif" description="GXGXXG" evidence="4">
    <location>
        <begin position="22"/>
        <end position="27"/>
    </location>
</feature>
<dbReference type="PANTHER" id="PTHR14226:SF29">
    <property type="entry name" value="NEUROPATHY TARGET ESTERASE SWS"/>
    <property type="match status" value="1"/>
</dbReference>
<name>A0A543PFL5_9ACTN</name>
<evidence type="ECO:0000256" key="3">
    <source>
        <dbReference type="ARBA" id="ARBA00023098"/>
    </source>
</evidence>
<protein>
    <submittedName>
        <fullName evidence="6">NTE family protein</fullName>
    </submittedName>
</protein>
<feature type="active site" description="Nucleophile" evidence="4">
    <location>
        <position position="51"/>
    </location>
</feature>
<gene>
    <name evidence="6" type="ORF">FHU33_2273</name>
</gene>
<dbReference type="GO" id="GO:0016787">
    <property type="term" value="F:hydrolase activity"/>
    <property type="evidence" value="ECO:0007669"/>
    <property type="project" value="UniProtKB-UniRule"/>
</dbReference>
<evidence type="ECO:0000256" key="2">
    <source>
        <dbReference type="ARBA" id="ARBA00022963"/>
    </source>
</evidence>
<dbReference type="Proteomes" id="UP000319865">
    <property type="component" value="Unassembled WGS sequence"/>
</dbReference>
<dbReference type="EMBL" id="VFQE01000001">
    <property type="protein sequence ID" value="TQN42863.1"/>
    <property type="molecule type" value="Genomic_DNA"/>
</dbReference>
<feature type="short sequence motif" description="DGA/G" evidence="4">
    <location>
        <begin position="175"/>
        <end position="177"/>
    </location>
</feature>
<dbReference type="AlphaFoldDB" id="A0A543PFL5"/>
<accession>A0A543PFL5</accession>
<comment type="caution">
    <text evidence="6">The sequence shown here is derived from an EMBL/GenBank/DDBJ whole genome shotgun (WGS) entry which is preliminary data.</text>
</comment>
<dbReference type="Gene3D" id="3.40.1090.10">
    <property type="entry name" value="Cytosolic phospholipase A2 catalytic domain"/>
    <property type="match status" value="2"/>
</dbReference>
<dbReference type="SUPFAM" id="SSF52151">
    <property type="entry name" value="FabD/lysophospholipase-like"/>
    <property type="match status" value="1"/>
</dbReference>
<evidence type="ECO:0000256" key="4">
    <source>
        <dbReference type="PROSITE-ProRule" id="PRU01161"/>
    </source>
</evidence>
<dbReference type="GO" id="GO:0016042">
    <property type="term" value="P:lipid catabolic process"/>
    <property type="evidence" value="ECO:0007669"/>
    <property type="project" value="UniProtKB-UniRule"/>
</dbReference>
<dbReference type="Pfam" id="PF01734">
    <property type="entry name" value="Patatin"/>
    <property type="match status" value="1"/>
</dbReference>
<feature type="short sequence motif" description="GXSXG" evidence="4">
    <location>
        <begin position="49"/>
        <end position="53"/>
    </location>
</feature>
<dbReference type="InterPro" id="IPR002641">
    <property type="entry name" value="PNPLA_dom"/>
</dbReference>
<dbReference type="InterPro" id="IPR050301">
    <property type="entry name" value="NTE"/>
</dbReference>
<organism evidence="6 7">
    <name type="scientific">Blastococcus colisei</name>
    <dbReference type="NCBI Taxonomy" id="1564162"/>
    <lineage>
        <taxon>Bacteria</taxon>
        <taxon>Bacillati</taxon>
        <taxon>Actinomycetota</taxon>
        <taxon>Actinomycetes</taxon>
        <taxon>Geodermatophilales</taxon>
        <taxon>Geodermatophilaceae</taxon>
        <taxon>Blastococcus</taxon>
    </lineage>
</organism>
<evidence type="ECO:0000259" key="5">
    <source>
        <dbReference type="PROSITE" id="PS51635"/>
    </source>
</evidence>
<keyword evidence="2 4" id="KW-0442">Lipid degradation</keyword>
<sequence>MPTMASTRVPAERGGTAFVLGGGGVLGAAEVGMLRALLEREISPDLIVGTSVGAINGALVAADPTLNGVQRLRGLWEELTSQGIFAGSVLARVGTLVRTRTHLHPREPLRDLLTEHLPVQTFAELPVPFQCVAASIERAAEHWFTDGSLSEAVLASCAVPGLLPPAEIDGEHYLDGGLVHSIPVGRAVALGADTIYVLHVGRIDRPLRPPARPWEVALVAFEIARRHRFAADLAALPPDVTLHVLPSGEQSAPAAGDLRNVRYRDLSGVPDRIERAYVAAAGYLDRSGASEDGAA</sequence>
<keyword evidence="3 4" id="KW-0443">Lipid metabolism</keyword>
<keyword evidence="7" id="KW-1185">Reference proteome</keyword>
<reference evidence="6 7" key="1">
    <citation type="submission" date="2019-06" db="EMBL/GenBank/DDBJ databases">
        <title>Sequencing the genomes of 1000 actinobacteria strains.</title>
        <authorList>
            <person name="Klenk H.-P."/>
        </authorList>
    </citation>
    <scope>NUCLEOTIDE SEQUENCE [LARGE SCALE GENOMIC DNA]</scope>
    <source>
        <strain evidence="6 7">DSM 46837</strain>
    </source>
</reference>
<dbReference type="PANTHER" id="PTHR14226">
    <property type="entry name" value="NEUROPATHY TARGET ESTERASE/SWISS CHEESE D.MELANOGASTER"/>
    <property type="match status" value="1"/>
</dbReference>
<keyword evidence="1 4" id="KW-0378">Hydrolase</keyword>
<proteinExistence type="predicted"/>
<evidence type="ECO:0000313" key="6">
    <source>
        <dbReference type="EMBL" id="TQN42863.1"/>
    </source>
</evidence>
<dbReference type="InterPro" id="IPR016035">
    <property type="entry name" value="Acyl_Trfase/lysoPLipase"/>
</dbReference>
<evidence type="ECO:0000313" key="7">
    <source>
        <dbReference type="Proteomes" id="UP000319865"/>
    </source>
</evidence>
<dbReference type="PROSITE" id="PS51635">
    <property type="entry name" value="PNPLA"/>
    <property type="match status" value="1"/>
</dbReference>
<feature type="active site" description="Proton acceptor" evidence="4">
    <location>
        <position position="175"/>
    </location>
</feature>
<evidence type="ECO:0000256" key="1">
    <source>
        <dbReference type="ARBA" id="ARBA00022801"/>
    </source>
</evidence>
<feature type="domain" description="PNPLA" evidence="5">
    <location>
        <begin position="18"/>
        <end position="188"/>
    </location>
</feature>